<reference evidence="1" key="1">
    <citation type="journal article" date="2022" name="bioRxiv">
        <title>Sequencing and chromosome-scale assembly of the giantPleurodeles waltlgenome.</title>
        <authorList>
            <person name="Brown T."/>
            <person name="Elewa A."/>
            <person name="Iarovenko S."/>
            <person name="Subramanian E."/>
            <person name="Araus A.J."/>
            <person name="Petzold A."/>
            <person name="Susuki M."/>
            <person name="Suzuki K.-i.T."/>
            <person name="Hayashi T."/>
            <person name="Toyoda A."/>
            <person name="Oliveira C."/>
            <person name="Osipova E."/>
            <person name="Leigh N.D."/>
            <person name="Simon A."/>
            <person name="Yun M.H."/>
        </authorList>
    </citation>
    <scope>NUCLEOTIDE SEQUENCE</scope>
    <source>
        <strain evidence="1">20211129_DDA</strain>
        <tissue evidence="1">Liver</tissue>
    </source>
</reference>
<evidence type="ECO:0000313" key="1">
    <source>
        <dbReference type="EMBL" id="KAJ1144870.1"/>
    </source>
</evidence>
<organism evidence="1 2">
    <name type="scientific">Pleurodeles waltl</name>
    <name type="common">Iberian ribbed newt</name>
    <dbReference type="NCBI Taxonomy" id="8319"/>
    <lineage>
        <taxon>Eukaryota</taxon>
        <taxon>Metazoa</taxon>
        <taxon>Chordata</taxon>
        <taxon>Craniata</taxon>
        <taxon>Vertebrata</taxon>
        <taxon>Euteleostomi</taxon>
        <taxon>Amphibia</taxon>
        <taxon>Batrachia</taxon>
        <taxon>Caudata</taxon>
        <taxon>Salamandroidea</taxon>
        <taxon>Salamandridae</taxon>
        <taxon>Pleurodelinae</taxon>
        <taxon>Pleurodeles</taxon>
    </lineage>
</organism>
<keyword evidence="2" id="KW-1185">Reference proteome</keyword>
<dbReference type="AlphaFoldDB" id="A0AAV7QY11"/>
<gene>
    <name evidence="1" type="ORF">NDU88_011164</name>
</gene>
<sequence>MRVEIPEVYFQYVRTLNSTATSSHVYIIPRAVSPSWACLAVQSLFLCACGDAPRAKAEIDGCYQRLPVEYFCAFCGKRVTFDVKLNTFSVEVGTFSQRCAPCVRRDQGPVGQSGGFQPSLQPEALTKSDIRTHRKHTNFAVLNEMEPKDTGKSKVLGLLITWKNPNLSIYVRGC</sequence>
<evidence type="ECO:0000313" key="2">
    <source>
        <dbReference type="Proteomes" id="UP001066276"/>
    </source>
</evidence>
<dbReference type="Proteomes" id="UP001066276">
    <property type="component" value="Chromosome 6"/>
</dbReference>
<comment type="caution">
    <text evidence="1">The sequence shown here is derived from an EMBL/GenBank/DDBJ whole genome shotgun (WGS) entry which is preliminary data.</text>
</comment>
<name>A0AAV7QY11_PLEWA</name>
<proteinExistence type="predicted"/>
<protein>
    <submittedName>
        <fullName evidence="1">Uncharacterized protein</fullName>
    </submittedName>
</protein>
<dbReference type="EMBL" id="JANPWB010000010">
    <property type="protein sequence ID" value="KAJ1144870.1"/>
    <property type="molecule type" value="Genomic_DNA"/>
</dbReference>
<accession>A0AAV7QY11</accession>